<keyword evidence="4" id="KW-0808">Transferase</keyword>
<evidence type="ECO:0000313" key="8">
    <source>
        <dbReference type="Proteomes" id="UP000681041"/>
    </source>
</evidence>
<dbReference type="GO" id="GO:0019265">
    <property type="term" value="P:glycine biosynthetic process, by transamination of glyoxylate"/>
    <property type="evidence" value="ECO:0007669"/>
    <property type="project" value="TreeGrafter"/>
</dbReference>
<dbReference type="OrthoDB" id="35685at2157"/>
<dbReference type="Proteomes" id="UP000681041">
    <property type="component" value="Chromosome"/>
</dbReference>
<evidence type="ECO:0000256" key="2">
    <source>
        <dbReference type="ARBA" id="ARBA00009236"/>
    </source>
</evidence>
<dbReference type="GO" id="GO:0004760">
    <property type="term" value="F:L-serine-pyruvate transaminase activity"/>
    <property type="evidence" value="ECO:0007669"/>
    <property type="project" value="TreeGrafter"/>
</dbReference>
<dbReference type="InterPro" id="IPR015421">
    <property type="entry name" value="PyrdxlP-dep_Trfase_major"/>
</dbReference>
<dbReference type="PANTHER" id="PTHR21152">
    <property type="entry name" value="AMINOTRANSFERASE CLASS V"/>
    <property type="match status" value="1"/>
</dbReference>
<dbReference type="InterPro" id="IPR015424">
    <property type="entry name" value="PyrdxlP-dep_Trfase"/>
</dbReference>
<protein>
    <submittedName>
        <fullName evidence="7">Alanine--glyoxylate aminotransferase family protein</fullName>
    </submittedName>
</protein>
<keyword evidence="3 7" id="KW-0032">Aminotransferase</keyword>
<keyword evidence="8" id="KW-1185">Reference proteome</keyword>
<dbReference type="InterPro" id="IPR015422">
    <property type="entry name" value="PyrdxlP-dep_Trfase_small"/>
</dbReference>
<dbReference type="GO" id="GO:0008453">
    <property type="term" value="F:alanine-glyoxylate transaminase activity"/>
    <property type="evidence" value="ECO:0007669"/>
    <property type="project" value="TreeGrafter"/>
</dbReference>
<dbReference type="EMBL" id="CP058560">
    <property type="protein sequence ID" value="QUH23599.1"/>
    <property type="molecule type" value="Genomic_DNA"/>
</dbReference>
<evidence type="ECO:0000259" key="6">
    <source>
        <dbReference type="Pfam" id="PF00266"/>
    </source>
</evidence>
<evidence type="ECO:0000256" key="3">
    <source>
        <dbReference type="ARBA" id="ARBA00022576"/>
    </source>
</evidence>
<dbReference type="InterPro" id="IPR024169">
    <property type="entry name" value="SP_NH2Trfase/AEP_transaminase"/>
</dbReference>
<organism evidence="7 8">
    <name type="scientific">Methanobacterium alkalithermotolerans</name>
    <dbReference type="NCBI Taxonomy" id="2731220"/>
    <lineage>
        <taxon>Archaea</taxon>
        <taxon>Methanobacteriati</taxon>
        <taxon>Methanobacteriota</taxon>
        <taxon>Methanomada group</taxon>
        <taxon>Methanobacteria</taxon>
        <taxon>Methanobacteriales</taxon>
        <taxon>Methanobacteriaceae</taxon>
        <taxon>Methanobacterium</taxon>
    </lineage>
</organism>
<evidence type="ECO:0000256" key="1">
    <source>
        <dbReference type="ARBA" id="ARBA00001933"/>
    </source>
</evidence>
<dbReference type="FunFam" id="3.40.640.10:FF:000027">
    <property type="entry name" value="Serine--pyruvate aminotransferase, mitochondrial"/>
    <property type="match status" value="1"/>
</dbReference>
<evidence type="ECO:0000256" key="4">
    <source>
        <dbReference type="ARBA" id="ARBA00022679"/>
    </source>
</evidence>
<comment type="similarity">
    <text evidence="2">Belongs to the class-V pyridoxal-phosphate-dependent aminotransferase family.</text>
</comment>
<dbReference type="PANTHER" id="PTHR21152:SF24">
    <property type="entry name" value="ALANINE--GLYOXYLATE AMINOTRANSFERASE 1"/>
    <property type="match status" value="1"/>
</dbReference>
<evidence type="ECO:0000256" key="5">
    <source>
        <dbReference type="ARBA" id="ARBA00022898"/>
    </source>
</evidence>
<gene>
    <name evidence="7" type="ORF">HYG87_07405</name>
</gene>
<feature type="domain" description="Aminotransferase class V" evidence="6">
    <location>
        <begin position="10"/>
        <end position="326"/>
    </location>
</feature>
<comment type="cofactor">
    <cofactor evidence="1">
        <name>pyridoxal 5'-phosphate</name>
        <dbReference type="ChEBI" id="CHEBI:597326"/>
    </cofactor>
</comment>
<reference evidence="7" key="1">
    <citation type="submission" date="2020-07" db="EMBL/GenBank/DDBJ databases">
        <title>Methanobacterium. sp. MethCan genome.</title>
        <authorList>
            <person name="Postec A."/>
            <person name="Quemeneur M."/>
        </authorList>
    </citation>
    <scope>NUCLEOTIDE SEQUENCE</scope>
    <source>
        <strain evidence="7">MethCAN</strain>
    </source>
</reference>
<dbReference type="PIRSF" id="PIRSF000524">
    <property type="entry name" value="SPT"/>
    <property type="match status" value="1"/>
</dbReference>
<dbReference type="GeneID" id="64820580"/>
<accession>A0A8T8K6S3</accession>
<proteinExistence type="inferred from homology"/>
<dbReference type="RefSeq" id="WP_211532555.1">
    <property type="nucleotide sequence ID" value="NZ_CP058560.1"/>
</dbReference>
<dbReference type="SUPFAM" id="SSF53383">
    <property type="entry name" value="PLP-dependent transferases"/>
    <property type="match status" value="1"/>
</dbReference>
<sequence length="384" mass="41947">MNETLLMIPGPTRVAPRVLKAMSENIVNHRSALFGKILTETTQMMSDVFRTSNKSYLITGSGTAAMEAAMANIIQPGDKILSVVGGKFGQRFMQIVDAFGGEPESIEVEWGEAVNPQEIKNYLDNNPDIKAVTVVHNETSTGVANPIKEIGKIMQDYDALYVVDTVSSLGGDEVDVDGYGIDICVTGSQKCLAAPPGMAAITLSDDAWEIVDQIEPQSYYLNLKKYRKSGNAEPPETPYTPSVSLMYAMHEALNVIMEEGLNQRVKRHQLAAKATRNAIKALNLELFPKEEVSSTTVTAINIPEGVTDAELRGTMRNKYHVELAGGQDHLKGNVFRIGHMGNITHRELITTISALEMTLRELGFEIEMGEGVASVADVYLPENL</sequence>
<dbReference type="FunFam" id="3.90.1150.10:FF:000031">
    <property type="entry name" value="Serine--glyoxylate aminotransferase"/>
    <property type="match status" value="1"/>
</dbReference>
<dbReference type="KEGG" id="meme:HYG87_07405"/>
<dbReference type="AlphaFoldDB" id="A0A8T8K6S3"/>
<evidence type="ECO:0000313" key="7">
    <source>
        <dbReference type="EMBL" id="QUH23599.1"/>
    </source>
</evidence>
<dbReference type="Pfam" id="PF00266">
    <property type="entry name" value="Aminotran_5"/>
    <property type="match status" value="1"/>
</dbReference>
<keyword evidence="5" id="KW-0663">Pyridoxal phosphate</keyword>
<dbReference type="InterPro" id="IPR000192">
    <property type="entry name" value="Aminotrans_V_dom"/>
</dbReference>
<dbReference type="Gene3D" id="3.90.1150.10">
    <property type="entry name" value="Aspartate Aminotransferase, domain 1"/>
    <property type="match status" value="1"/>
</dbReference>
<name>A0A8T8K6S3_9EURY</name>
<dbReference type="Gene3D" id="3.40.640.10">
    <property type="entry name" value="Type I PLP-dependent aspartate aminotransferase-like (Major domain)"/>
    <property type="match status" value="1"/>
</dbReference>